<evidence type="ECO:0000313" key="6">
    <source>
        <dbReference type="Proteomes" id="UP000176420"/>
    </source>
</evidence>
<dbReference type="InterPro" id="IPR011249">
    <property type="entry name" value="Metalloenz_LuxS/M16"/>
</dbReference>
<sequence>MKKYILKNGIPIILEQMPGTQTITALVLFKVGSRNESQAVNGVSHFIEHLFFKGTQKRPSSFAIAKELDGVGAEFNAFTGKDFTGYYIKVARKHLVLATDILEDLLFHPIFDQKEIDKERGVIIEEINLYEDIPMRSSEEIAEQLMFGAQHPLGYFIIGSKENIRHFSREQIITYRDRYYHPGNMVIIFAGNLPSKTMKIVHEKFHQTPQNENKIPQLKKFVDKQSFARIKIKYKKTAQAHLALAFPAVGYNSAQLVVAKVLATILGGGMSSRLFINVRDKQGLCYYIGAENSPYQETGAFVVRAGFDVTRLNQALRAIIKELQDIKQQPVLAEELAKAKEYIIGKTAIYMEDSEFIANWWGSEMLFQKKYCSPKKYATLVRAVTVKQVQNLANKILQARKANLAIIGPYSKKQENKFKRYLHEL</sequence>
<gene>
    <name evidence="5" type="ORF">A2319_00320</name>
</gene>
<feature type="domain" description="Peptidase M16 N-terminal" evidence="3">
    <location>
        <begin position="12"/>
        <end position="134"/>
    </location>
</feature>
<dbReference type="PROSITE" id="PS00143">
    <property type="entry name" value="INSULINASE"/>
    <property type="match status" value="1"/>
</dbReference>
<dbReference type="Pfam" id="PF00675">
    <property type="entry name" value="Peptidase_M16"/>
    <property type="match status" value="1"/>
</dbReference>
<dbReference type="EMBL" id="MHKI01000026">
    <property type="protein sequence ID" value="OGY85999.1"/>
    <property type="molecule type" value="Genomic_DNA"/>
</dbReference>
<evidence type="ECO:0000313" key="5">
    <source>
        <dbReference type="EMBL" id="OGY85999.1"/>
    </source>
</evidence>
<dbReference type="PANTHER" id="PTHR11851:SF49">
    <property type="entry name" value="MITOCHONDRIAL-PROCESSING PEPTIDASE SUBUNIT ALPHA"/>
    <property type="match status" value="1"/>
</dbReference>
<comment type="caution">
    <text evidence="5">The sequence shown here is derived from an EMBL/GenBank/DDBJ whole genome shotgun (WGS) entry which is preliminary data.</text>
</comment>
<dbReference type="Gene3D" id="3.30.830.10">
    <property type="entry name" value="Metalloenzyme, LuxS/M16 peptidase-like"/>
    <property type="match status" value="2"/>
</dbReference>
<dbReference type="InterPro" id="IPR007863">
    <property type="entry name" value="Peptidase_M16_C"/>
</dbReference>
<dbReference type="Proteomes" id="UP000176420">
    <property type="component" value="Unassembled WGS sequence"/>
</dbReference>
<evidence type="ECO:0008006" key="7">
    <source>
        <dbReference type="Google" id="ProtNLM"/>
    </source>
</evidence>
<dbReference type="GO" id="GO:0046872">
    <property type="term" value="F:metal ion binding"/>
    <property type="evidence" value="ECO:0007669"/>
    <property type="project" value="InterPro"/>
</dbReference>
<protein>
    <recommendedName>
        <fullName evidence="7">Peptidase M16</fullName>
    </recommendedName>
</protein>
<dbReference type="GO" id="GO:0006508">
    <property type="term" value="P:proteolysis"/>
    <property type="evidence" value="ECO:0007669"/>
    <property type="project" value="InterPro"/>
</dbReference>
<dbReference type="SUPFAM" id="SSF63411">
    <property type="entry name" value="LuxS/MPP-like metallohydrolase"/>
    <property type="match status" value="2"/>
</dbReference>
<evidence type="ECO:0000256" key="2">
    <source>
        <dbReference type="RuleBase" id="RU004447"/>
    </source>
</evidence>
<dbReference type="InterPro" id="IPR001431">
    <property type="entry name" value="Pept_M16_Zn_BS"/>
</dbReference>
<reference evidence="5 6" key="1">
    <citation type="journal article" date="2016" name="Nat. Commun.">
        <title>Thousands of microbial genomes shed light on interconnected biogeochemical processes in an aquifer system.</title>
        <authorList>
            <person name="Anantharaman K."/>
            <person name="Brown C.T."/>
            <person name="Hug L.A."/>
            <person name="Sharon I."/>
            <person name="Castelle C.J."/>
            <person name="Probst A.J."/>
            <person name="Thomas B.C."/>
            <person name="Singh A."/>
            <person name="Wilkins M.J."/>
            <person name="Karaoz U."/>
            <person name="Brodie E.L."/>
            <person name="Williams K.H."/>
            <person name="Hubbard S.S."/>
            <person name="Banfield J.F."/>
        </authorList>
    </citation>
    <scope>NUCLEOTIDE SEQUENCE [LARGE SCALE GENOMIC DNA]</scope>
</reference>
<name>A0A1G2BBP4_9BACT</name>
<dbReference type="GO" id="GO:0004222">
    <property type="term" value="F:metalloendopeptidase activity"/>
    <property type="evidence" value="ECO:0007669"/>
    <property type="project" value="InterPro"/>
</dbReference>
<dbReference type="InterPro" id="IPR011765">
    <property type="entry name" value="Pept_M16_N"/>
</dbReference>
<dbReference type="InterPro" id="IPR050361">
    <property type="entry name" value="MPP/UQCRC_Complex"/>
</dbReference>
<dbReference type="AlphaFoldDB" id="A0A1G2BBP4"/>
<feature type="domain" description="Peptidase M16 C-terminal" evidence="4">
    <location>
        <begin position="167"/>
        <end position="341"/>
    </location>
</feature>
<comment type="similarity">
    <text evidence="1 2">Belongs to the peptidase M16 family.</text>
</comment>
<organism evidence="5 6">
    <name type="scientific">Candidatus Kerfeldbacteria bacterium RIFOXYB2_FULL_38_14</name>
    <dbReference type="NCBI Taxonomy" id="1798547"/>
    <lineage>
        <taxon>Bacteria</taxon>
        <taxon>Candidatus Kerfeldiibacteriota</taxon>
    </lineage>
</organism>
<evidence type="ECO:0000259" key="4">
    <source>
        <dbReference type="Pfam" id="PF05193"/>
    </source>
</evidence>
<dbReference type="PANTHER" id="PTHR11851">
    <property type="entry name" value="METALLOPROTEASE"/>
    <property type="match status" value="1"/>
</dbReference>
<evidence type="ECO:0000256" key="1">
    <source>
        <dbReference type="ARBA" id="ARBA00007261"/>
    </source>
</evidence>
<dbReference type="Pfam" id="PF05193">
    <property type="entry name" value="Peptidase_M16_C"/>
    <property type="match status" value="1"/>
</dbReference>
<evidence type="ECO:0000259" key="3">
    <source>
        <dbReference type="Pfam" id="PF00675"/>
    </source>
</evidence>
<proteinExistence type="inferred from homology"/>
<accession>A0A1G2BBP4</accession>